<dbReference type="InterPro" id="IPR042518">
    <property type="entry name" value="SirC_C"/>
</dbReference>
<dbReference type="Gene3D" id="3.40.50.720">
    <property type="entry name" value="NAD(P)-binding Rossmann-like Domain"/>
    <property type="match status" value="1"/>
</dbReference>
<dbReference type="PANTHER" id="PTHR35330">
    <property type="entry name" value="SIROHEME BIOSYNTHESIS PROTEIN MET8"/>
    <property type="match status" value="1"/>
</dbReference>
<dbReference type="Pfam" id="PF14824">
    <property type="entry name" value="Sirohm_synth_M"/>
    <property type="match status" value="1"/>
</dbReference>
<dbReference type="EMBL" id="FRFE01000015">
    <property type="protein sequence ID" value="SHO49713.1"/>
    <property type="molecule type" value="Genomic_DNA"/>
</dbReference>
<dbReference type="RefSeq" id="WP_073614448.1">
    <property type="nucleotide sequence ID" value="NZ_FRFE01000015.1"/>
</dbReference>
<dbReference type="Gene3D" id="1.10.8.610">
    <property type="entry name" value="SirC, precorrin-2 dehydrogenase, C-terminal helical domain-like"/>
    <property type="match status" value="1"/>
</dbReference>
<keyword evidence="9" id="KW-1185">Reference proteome</keyword>
<dbReference type="SUPFAM" id="SSF75615">
    <property type="entry name" value="Siroheme synthase middle domains-like"/>
    <property type="match status" value="1"/>
</dbReference>
<evidence type="ECO:0000256" key="2">
    <source>
        <dbReference type="ARBA" id="ARBA00012400"/>
    </source>
</evidence>
<dbReference type="PANTHER" id="PTHR35330:SF1">
    <property type="entry name" value="SIROHEME BIOSYNTHESIS PROTEIN MET8"/>
    <property type="match status" value="1"/>
</dbReference>
<evidence type="ECO:0000256" key="1">
    <source>
        <dbReference type="ARBA" id="ARBA00005010"/>
    </source>
</evidence>
<keyword evidence="4" id="KW-0520">NAD</keyword>
<dbReference type="GO" id="GO:0019354">
    <property type="term" value="P:siroheme biosynthetic process"/>
    <property type="evidence" value="ECO:0007669"/>
    <property type="project" value="UniProtKB-UniPathway"/>
</dbReference>
<dbReference type="GO" id="GO:0043115">
    <property type="term" value="F:precorrin-2 dehydrogenase activity"/>
    <property type="evidence" value="ECO:0007669"/>
    <property type="project" value="UniProtKB-EC"/>
</dbReference>
<protein>
    <recommendedName>
        <fullName evidence="2">precorrin-2 dehydrogenase</fullName>
        <ecNumber evidence="2">1.3.1.76</ecNumber>
    </recommendedName>
</protein>
<name>A0A1M7YAQ6_9BACT</name>
<accession>A0A1M7YAQ6</accession>
<comment type="pathway">
    <text evidence="1">Porphyrin-containing compound metabolism; siroheme biosynthesis; sirohydrochlorin from precorrin-2: step 1/1.</text>
</comment>
<dbReference type="InterPro" id="IPR006367">
    <property type="entry name" value="Sirohaem_synthase_N"/>
</dbReference>
<keyword evidence="5" id="KW-0627">Porphyrin biosynthesis</keyword>
<dbReference type="InterPro" id="IPR036291">
    <property type="entry name" value="NAD(P)-bd_dom_sf"/>
</dbReference>
<comment type="catalytic activity">
    <reaction evidence="6">
        <text>precorrin-2 + NAD(+) = sirohydrochlorin + NADH + 2 H(+)</text>
        <dbReference type="Rhea" id="RHEA:15613"/>
        <dbReference type="ChEBI" id="CHEBI:15378"/>
        <dbReference type="ChEBI" id="CHEBI:57540"/>
        <dbReference type="ChEBI" id="CHEBI:57945"/>
        <dbReference type="ChEBI" id="CHEBI:58351"/>
        <dbReference type="ChEBI" id="CHEBI:58827"/>
        <dbReference type="EC" id="1.3.1.76"/>
    </reaction>
</comment>
<dbReference type="AlphaFoldDB" id="A0A1M7YAQ6"/>
<dbReference type="OrthoDB" id="9815856at2"/>
<feature type="domain" description="Siroheme synthase central" evidence="7">
    <location>
        <begin position="120"/>
        <end position="146"/>
    </location>
</feature>
<sequence length="222" mass="24156">MMLYPVNLQIAGKLCLVIGGGKVGLRKIRTLLSCGARVMVISPEVVEGIALLVTKGEIELQQRGYREGDLAGAFLAFAVTNNRRIQDQVATEARKNGVFLNIADEPTRCDFQVPAQVRRGELLLTVSTGGASPALAKLIREQLEEQFDGEYGKVISLFARIRDVIVDRPGNSEVNRVMFQRLLQAGLVDLVRGSKWELVAALLRSELPEGIDVDALIGAVSS</sequence>
<dbReference type="SUPFAM" id="SSF51735">
    <property type="entry name" value="NAD(P)-binding Rossmann-fold domains"/>
    <property type="match status" value="1"/>
</dbReference>
<evidence type="ECO:0000259" key="7">
    <source>
        <dbReference type="Pfam" id="PF14824"/>
    </source>
</evidence>
<evidence type="ECO:0000313" key="8">
    <source>
        <dbReference type="EMBL" id="SHO49713.1"/>
    </source>
</evidence>
<dbReference type="GO" id="GO:0004325">
    <property type="term" value="F:ferrochelatase activity"/>
    <property type="evidence" value="ECO:0007669"/>
    <property type="project" value="InterPro"/>
</dbReference>
<evidence type="ECO:0000256" key="5">
    <source>
        <dbReference type="ARBA" id="ARBA00023244"/>
    </source>
</evidence>
<dbReference type="Proteomes" id="UP000184603">
    <property type="component" value="Unassembled WGS sequence"/>
</dbReference>
<dbReference type="EC" id="1.3.1.76" evidence="2"/>
<keyword evidence="3" id="KW-0560">Oxidoreductase</keyword>
<dbReference type="STRING" id="1121416.SAMN02745220_03037"/>
<organism evidence="8 9">
    <name type="scientific">Desulfopila aestuarii DSM 18488</name>
    <dbReference type="NCBI Taxonomy" id="1121416"/>
    <lineage>
        <taxon>Bacteria</taxon>
        <taxon>Pseudomonadati</taxon>
        <taxon>Thermodesulfobacteriota</taxon>
        <taxon>Desulfobulbia</taxon>
        <taxon>Desulfobulbales</taxon>
        <taxon>Desulfocapsaceae</taxon>
        <taxon>Desulfopila</taxon>
    </lineage>
</organism>
<proteinExistence type="predicted"/>
<dbReference type="InterPro" id="IPR028161">
    <property type="entry name" value="Met8-like"/>
</dbReference>
<evidence type="ECO:0000256" key="6">
    <source>
        <dbReference type="ARBA" id="ARBA00047561"/>
    </source>
</evidence>
<evidence type="ECO:0000313" key="9">
    <source>
        <dbReference type="Proteomes" id="UP000184603"/>
    </source>
</evidence>
<evidence type="ECO:0000256" key="4">
    <source>
        <dbReference type="ARBA" id="ARBA00023027"/>
    </source>
</evidence>
<gene>
    <name evidence="8" type="ORF">SAMN02745220_03037</name>
</gene>
<dbReference type="NCBIfam" id="TIGR01470">
    <property type="entry name" value="cysG_Nterm"/>
    <property type="match status" value="1"/>
</dbReference>
<evidence type="ECO:0000256" key="3">
    <source>
        <dbReference type="ARBA" id="ARBA00023002"/>
    </source>
</evidence>
<reference evidence="8 9" key="1">
    <citation type="submission" date="2016-12" db="EMBL/GenBank/DDBJ databases">
        <authorList>
            <person name="Song W.-J."/>
            <person name="Kurnit D.M."/>
        </authorList>
    </citation>
    <scope>NUCLEOTIDE SEQUENCE [LARGE SCALE GENOMIC DNA]</scope>
    <source>
        <strain evidence="8 9">DSM 18488</strain>
    </source>
</reference>
<dbReference type="InterPro" id="IPR028281">
    <property type="entry name" value="Sirohaem_synthase_central"/>
</dbReference>
<dbReference type="UniPathway" id="UPA00262">
    <property type="reaction ID" value="UER00222"/>
</dbReference>
<dbReference type="Pfam" id="PF13241">
    <property type="entry name" value="NAD_binding_7"/>
    <property type="match status" value="1"/>
</dbReference>